<accession>A0ABS2GIL1</accession>
<feature type="compositionally biased region" description="Basic and acidic residues" evidence="1">
    <location>
        <begin position="461"/>
        <end position="471"/>
    </location>
</feature>
<dbReference type="NCBIfam" id="TIGR01538">
    <property type="entry name" value="portal_SPP1"/>
    <property type="match status" value="1"/>
</dbReference>
<evidence type="ECO:0000256" key="1">
    <source>
        <dbReference type="SAM" id="MobiDB-lite"/>
    </source>
</evidence>
<dbReference type="RefSeq" id="WP_205088102.1">
    <property type="nucleotide sequence ID" value="NZ_JACJLA010000012.1"/>
</dbReference>
<gene>
    <name evidence="2" type="ORF">H6A01_07300</name>
</gene>
<reference evidence="2 3" key="1">
    <citation type="journal article" date="2021" name="Sci. Rep.">
        <title>The distribution of antibiotic resistance genes in chicken gut microbiota commensals.</title>
        <authorList>
            <person name="Juricova H."/>
            <person name="Matiasovicova J."/>
            <person name="Kubasova T."/>
            <person name="Cejkova D."/>
            <person name="Rychlik I."/>
        </authorList>
    </citation>
    <scope>NUCLEOTIDE SEQUENCE [LARGE SCALE GENOMIC DNA]</scope>
    <source>
        <strain evidence="2 3">An537</strain>
    </source>
</reference>
<dbReference type="EMBL" id="JACJLA010000012">
    <property type="protein sequence ID" value="MBM6913122.1"/>
    <property type="molecule type" value="Genomic_DNA"/>
</dbReference>
<protein>
    <submittedName>
        <fullName evidence="2">Phage portal protein</fullName>
    </submittedName>
</protein>
<dbReference type="InterPro" id="IPR021145">
    <property type="entry name" value="Portal_protein_SPP1_Gp6-like"/>
</dbReference>
<organism evidence="2 3">
    <name type="scientific">Veillonella magna</name>
    <dbReference type="NCBI Taxonomy" id="464322"/>
    <lineage>
        <taxon>Bacteria</taxon>
        <taxon>Bacillati</taxon>
        <taxon>Bacillota</taxon>
        <taxon>Negativicutes</taxon>
        <taxon>Veillonellales</taxon>
        <taxon>Veillonellaceae</taxon>
        <taxon>Veillonella</taxon>
    </lineage>
</organism>
<evidence type="ECO:0000313" key="2">
    <source>
        <dbReference type="EMBL" id="MBM6913122.1"/>
    </source>
</evidence>
<comment type="caution">
    <text evidence="2">The sequence shown here is derived from an EMBL/GenBank/DDBJ whole genome shotgun (WGS) entry which is preliminary data.</text>
</comment>
<name>A0ABS2GIL1_9FIRM</name>
<feature type="compositionally biased region" description="Acidic residues" evidence="1">
    <location>
        <begin position="433"/>
        <end position="448"/>
    </location>
</feature>
<keyword evidence="3" id="KW-1185">Reference proteome</keyword>
<feature type="region of interest" description="Disordered" evidence="1">
    <location>
        <begin position="430"/>
        <end position="471"/>
    </location>
</feature>
<dbReference type="Pfam" id="PF05133">
    <property type="entry name" value="SPP1_portal"/>
    <property type="match status" value="1"/>
</dbReference>
<sequence length="471" mass="53708">MNLEAAKKLIKKHIQGHEGFTRQAIEADRYYRVQNDILTAPGQEKRRRKLEGEKENPLRTADNRVANAFYPLLVDQKAAYMFTAPPLFDVKDDALNQYIAETLGDMYTKNAQELCVRACNAGRAWVHYWMDDNNTFRWAVVPSEQIISIHDPSIAHEVKAVLRTYKDIDDDNGETYTVYEYWTDTECEVFRTRSGDLDLLEYAPAFELIDNGESKQTSVYQHNMGAVPFIEFRNNSIESSDLSRVKKLIDAYDKVYSGFLNDLEDVQEVIFILTNYTGQDTFEFLNDLKFKKTVQIDSMGADDRSGVSTLTIDIPVEARKEMLETTRKAIFDHGQGVDPTQQGLDGTSGEAMKFLYSLLELKAGMTETEFRLGFNRLIRAICHSKGRDDIGTITQTWTRTSIRNDAELVAMCSQSMGVISRKTILKNHPFVDNAEDEEKELQAEEEQESMYPDGVGQKTTVKTEEGDKNDT</sequence>
<dbReference type="InterPro" id="IPR006428">
    <property type="entry name" value="Portal_SPP1-type"/>
</dbReference>
<dbReference type="Proteomes" id="UP000707138">
    <property type="component" value="Unassembled WGS sequence"/>
</dbReference>
<evidence type="ECO:0000313" key="3">
    <source>
        <dbReference type="Proteomes" id="UP000707138"/>
    </source>
</evidence>
<proteinExistence type="predicted"/>